<dbReference type="AlphaFoldDB" id="A0A2Y9C9A8"/>
<evidence type="ECO:0000256" key="4">
    <source>
        <dbReference type="ARBA" id="ARBA00022692"/>
    </source>
</evidence>
<gene>
    <name evidence="13" type="primary">atpF</name>
    <name evidence="15" type="ORF">BCF38_1298</name>
    <name evidence="16" type="ORF">SAMN05421539_1298</name>
</gene>
<keyword evidence="6 13" id="KW-1133">Transmembrane helix</keyword>
<dbReference type="InterPro" id="IPR002146">
    <property type="entry name" value="ATP_synth_b/b'su_bac/chlpt"/>
</dbReference>
<dbReference type="Proteomes" id="UP000251571">
    <property type="component" value="Unassembled WGS sequence"/>
</dbReference>
<evidence type="ECO:0000256" key="7">
    <source>
        <dbReference type="ARBA" id="ARBA00023065"/>
    </source>
</evidence>
<dbReference type="EMBL" id="UETC01000029">
    <property type="protein sequence ID" value="SSA51943.1"/>
    <property type="molecule type" value="Genomic_DNA"/>
</dbReference>
<reference evidence="16 18" key="1">
    <citation type="submission" date="2016-10" db="EMBL/GenBank/DDBJ databases">
        <authorList>
            <person name="Cai Z."/>
        </authorList>
    </citation>
    <scope>NUCLEOTIDE SEQUENCE [LARGE SCALE GENOMIC DNA]</scope>
    <source>
        <strain evidence="16 18">DSM 25227</strain>
    </source>
</reference>
<evidence type="ECO:0000256" key="2">
    <source>
        <dbReference type="ARBA" id="ARBA00022448"/>
    </source>
</evidence>
<feature type="coiled-coil region" evidence="14">
    <location>
        <begin position="38"/>
        <end position="116"/>
    </location>
</feature>
<evidence type="ECO:0000256" key="3">
    <source>
        <dbReference type="ARBA" id="ARBA00022547"/>
    </source>
</evidence>
<keyword evidence="14" id="KW-0175">Coiled coil</keyword>
<evidence type="ECO:0000313" key="16">
    <source>
        <dbReference type="EMBL" id="SSA51943.1"/>
    </source>
</evidence>
<dbReference type="InterPro" id="IPR000711">
    <property type="entry name" value="ATPase_OSCP/dsu"/>
</dbReference>
<dbReference type="InterPro" id="IPR050059">
    <property type="entry name" value="ATP_synthase_B_chain"/>
</dbReference>
<evidence type="ECO:0000256" key="11">
    <source>
        <dbReference type="ARBA" id="ARBA00025614"/>
    </source>
</evidence>
<comment type="function">
    <text evidence="11">Component of the F(0) channel, it forms part of the peripheral stalk, linking F(1) to F(0). The b'-subunit is a diverged and duplicated form of b found in plants and photosynthetic bacteria.</text>
</comment>
<keyword evidence="4 13" id="KW-0812">Transmembrane</keyword>
<evidence type="ECO:0000256" key="6">
    <source>
        <dbReference type="ARBA" id="ARBA00022989"/>
    </source>
</evidence>
<comment type="subunit">
    <text evidence="13">F-type ATPases have 2 components, F(1) - the catalytic core - and F(0) - the membrane proton channel. F(1) has five subunits: alpha(3), beta(3), gamma(1), delta(1), epsilon(1). F(0) has three main subunits: a(1), b(2) and c(10-14). The alpha and beta chains form an alternating ring which encloses part of the gamma chain. F(1) is attached to F(0) by a central stalk formed by the gamma and epsilon chains, while a peripheral stalk is formed by the delta and b chains.</text>
</comment>
<keyword evidence="7 13" id="KW-0406">Ion transport</keyword>
<evidence type="ECO:0000256" key="14">
    <source>
        <dbReference type="SAM" id="Coils"/>
    </source>
</evidence>
<organism evidence="16 18">
    <name type="scientific">Jannaschia seohaensis</name>
    <dbReference type="NCBI Taxonomy" id="475081"/>
    <lineage>
        <taxon>Bacteria</taxon>
        <taxon>Pseudomonadati</taxon>
        <taxon>Pseudomonadota</taxon>
        <taxon>Alphaproteobacteria</taxon>
        <taxon>Rhodobacterales</taxon>
        <taxon>Roseobacteraceae</taxon>
        <taxon>Jannaschia</taxon>
    </lineage>
</organism>
<comment type="similarity">
    <text evidence="1 13">Belongs to the ATPase B chain family.</text>
</comment>
<dbReference type="EMBL" id="QGDJ01000029">
    <property type="protein sequence ID" value="PWJ09789.1"/>
    <property type="molecule type" value="Genomic_DNA"/>
</dbReference>
<evidence type="ECO:0000313" key="17">
    <source>
        <dbReference type="Proteomes" id="UP000245839"/>
    </source>
</evidence>
<keyword evidence="17" id="KW-1185">Reference proteome</keyword>
<dbReference type="GO" id="GO:0012505">
    <property type="term" value="C:endomembrane system"/>
    <property type="evidence" value="ECO:0007669"/>
    <property type="project" value="UniProtKB-SubCell"/>
</dbReference>
<comment type="subcellular location">
    <subcellularLocation>
        <location evidence="13">Cell membrane</location>
        <topology evidence="13">Single-pass membrane protein</topology>
    </subcellularLocation>
    <subcellularLocation>
        <location evidence="12">Endomembrane system</location>
        <topology evidence="12">Single-pass membrane protein</topology>
    </subcellularLocation>
</comment>
<evidence type="ECO:0000256" key="5">
    <source>
        <dbReference type="ARBA" id="ARBA00022781"/>
    </source>
</evidence>
<protein>
    <recommendedName>
        <fullName evidence="13">ATP synthase subunit b</fullName>
    </recommendedName>
    <alternativeName>
        <fullName evidence="13">ATP synthase F(0) sector subunit b</fullName>
    </alternativeName>
    <alternativeName>
        <fullName evidence="13">ATPase subunit I</fullName>
    </alternativeName>
    <alternativeName>
        <fullName evidence="13">F-type ATPase subunit b</fullName>
        <shortName evidence="13">F-ATPase subunit b</shortName>
    </alternativeName>
</protein>
<feature type="transmembrane region" description="Helical" evidence="13">
    <location>
        <begin position="6"/>
        <end position="27"/>
    </location>
</feature>
<dbReference type="GO" id="GO:0045259">
    <property type="term" value="C:proton-transporting ATP synthase complex"/>
    <property type="evidence" value="ECO:0007669"/>
    <property type="project" value="UniProtKB-KW"/>
</dbReference>
<dbReference type="InterPro" id="IPR017707">
    <property type="entry name" value="Alt_ATP_synth_F0_bsu"/>
</dbReference>
<dbReference type="PANTHER" id="PTHR33445:SF2">
    <property type="entry name" value="ATP SYNTHASE SUBUNIT B', CHLOROPLASTIC"/>
    <property type="match status" value="1"/>
</dbReference>
<dbReference type="CDD" id="cd06503">
    <property type="entry name" value="ATP-synt_Fo_b"/>
    <property type="match status" value="1"/>
</dbReference>
<name>A0A2Y9C9A8_9RHOB</name>
<evidence type="ECO:0000256" key="12">
    <source>
        <dbReference type="ARBA" id="ARBA00037847"/>
    </source>
</evidence>
<dbReference type="HAMAP" id="MF_01398">
    <property type="entry name" value="ATP_synth_b_bprime"/>
    <property type="match status" value="1"/>
</dbReference>
<evidence type="ECO:0000256" key="9">
    <source>
        <dbReference type="ARBA" id="ARBA00023310"/>
    </source>
</evidence>
<evidence type="ECO:0000256" key="1">
    <source>
        <dbReference type="ARBA" id="ARBA00005513"/>
    </source>
</evidence>
<reference evidence="15 17" key="2">
    <citation type="submission" date="2018-03" db="EMBL/GenBank/DDBJ databases">
        <title>Genomic Encyclopedia of Archaeal and Bacterial Type Strains, Phase II (KMG-II): from individual species to whole genera.</title>
        <authorList>
            <person name="Goeker M."/>
        </authorList>
    </citation>
    <scope>NUCLEOTIDE SEQUENCE [LARGE SCALE GENOMIC DNA]</scope>
    <source>
        <strain evidence="15 17">DSM 25227</strain>
    </source>
</reference>
<dbReference type="RefSeq" id="WP_109566616.1">
    <property type="nucleotide sequence ID" value="NZ_QGDJ01000029.1"/>
</dbReference>
<keyword evidence="9 13" id="KW-0066">ATP synthesis</keyword>
<evidence type="ECO:0000256" key="10">
    <source>
        <dbReference type="ARBA" id="ARBA00025198"/>
    </source>
</evidence>
<keyword evidence="8 13" id="KW-0472">Membrane</keyword>
<evidence type="ECO:0000313" key="18">
    <source>
        <dbReference type="Proteomes" id="UP000251571"/>
    </source>
</evidence>
<dbReference type="PANTHER" id="PTHR33445">
    <property type="entry name" value="ATP SYNTHASE SUBUNIT B', CHLOROPLASTIC"/>
    <property type="match status" value="1"/>
</dbReference>
<keyword evidence="5 13" id="KW-0375">Hydrogen ion transport</keyword>
<dbReference type="GO" id="GO:0046961">
    <property type="term" value="F:proton-transporting ATPase activity, rotational mechanism"/>
    <property type="evidence" value="ECO:0007669"/>
    <property type="project" value="TreeGrafter"/>
</dbReference>
<evidence type="ECO:0000256" key="8">
    <source>
        <dbReference type="ARBA" id="ARBA00023136"/>
    </source>
</evidence>
<keyword evidence="13" id="KW-1003">Cell membrane</keyword>
<dbReference type="Proteomes" id="UP000245839">
    <property type="component" value="Unassembled WGS sequence"/>
</dbReference>
<accession>A0A2Y9C9A8</accession>
<dbReference type="GO" id="GO:0046933">
    <property type="term" value="F:proton-transporting ATP synthase activity, rotational mechanism"/>
    <property type="evidence" value="ECO:0007669"/>
    <property type="project" value="UniProtKB-UniRule"/>
</dbReference>
<dbReference type="Pfam" id="PF00430">
    <property type="entry name" value="ATP-synt_B"/>
    <property type="match status" value="1"/>
</dbReference>
<dbReference type="NCBIfam" id="TIGR03321">
    <property type="entry name" value="alt_F1F0_F0_B"/>
    <property type="match status" value="1"/>
</dbReference>
<dbReference type="GO" id="GO:0005886">
    <property type="term" value="C:plasma membrane"/>
    <property type="evidence" value="ECO:0007669"/>
    <property type="project" value="UniProtKB-SubCell"/>
</dbReference>
<keyword evidence="2 13" id="KW-0813">Transport</keyword>
<keyword evidence="3 13" id="KW-0138">CF(0)</keyword>
<sequence length="267" mass="30688">MQLDWLTVSAQIVNFLVLVWLLQRFLYRPITNAMRRREERVEARLSEAKATRAQAEDAARQLAQEQAGLEERQDEILEAAREEAKALRQRLEDEVRDEMEARREVWRQNLAEERAELVASLQRQAGHQVLRVVERVLADYAGTDLAGRVVEHFTERLEALDKETRDKLAEAARTQDRTALVQTSTVIESAARARLTRAIHETLSTDIEVDYHEDPRMIFGVRLTIGDHFLEWSAVRYLDRLEAEFGEIIETASLARGRGGQGERATT</sequence>
<evidence type="ECO:0000313" key="15">
    <source>
        <dbReference type="EMBL" id="PWJ09789.1"/>
    </source>
</evidence>
<comment type="function">
    <text evidence="10 13">F(1)F(0) ATP synthase produces ATP from ADP in the presence of a proton or sodium gradient. F-type ATPases consist of two structural domains, F(1) containing the extramembraneous catalytic core and F(0) containing the membrane proton channel, linked together by a central stalk and a peripheral stalk. During catalysis, ATP synthesis in the catalytic domain of F(1) is coupled via a rotary mechanism of the central stalk subunits to proton translocation.</text>
</comment>
<evidence type="ECO:0000256" key="13">
    <source>
        <dbReference type="HAMAP-Rule" id="MF_01398"/>
    </source>
</evidence>
<dbReference type="Pfam" id="PF00213">
    <property type="entry name" value="OSCP"/>
    <property type="match status" value="1"/>
</dbReference>
<proteinExistence type="inferred from homology"/>
<dbReference type="OrthoDB" id="466272at2"/>